<feature type="region of interest" description="Disordered" evidence="1">
    <location>
        <begin position="195"/>
        <end position="214"/>
    </location>
</feature>
<dbReference type="InterPro" id="IPR011049">
    <property type="entry name" value="Serralysin-like_metalloprot_C"/>
</dbReference>
<feature type="compositionally biased region" description="Polar residues" evidence="1">
    <location>
        <begin position="233"/>
        <end position="249"/>
    </location>
</feature>
<evidence type="ECO:0000256" key="1">
    <source>
        <dbReference type="SAM" id="MobiDB-lite"/>
    </source>
</evidence>
<proteinExistence type="predicted"/>
<accession>A0A8S5UN10</accession>
<sequence length="811" mass="87603">MAYDQIKESIKAVIKENGNYEITGNVIQTVLLSMVDTLGPEYQFLGIATKSTVPVVVEGNSFYITTEVGTYTNFKNSGNTAITVNKLGILTSTNGTAWNFTPIFIGVSKGGGEVFNDYDNNTAVGNNSHAEGSQTKAVGNYSHAEGLRTNASGVNSHAEGQETEAVGDYSHAEGFQTHANKNNSHAEGRITVANGGASHAEGGETQASGDYSHAEGYMSLSDGLASHAEGRHTTASGDYSHAEGNSTVASGFGSHAEGQETTAGAANAHAEGQGTTAGAANAHAEGQGTVTKEVGGHVAGMYNAVVANGLFNFGIGSSDDKRKSAMIITKEGKVYFTDAGGYDGGTSIANAKSIQDILKDSGGVEIEQLDESFDFNKNAQFDVFNNIEDGLHIYVGTYRAQNTQIARMLRITQYTEAGETKVQYFEYQEKVGATTCSFINASVIRTESEGSWSWGKRAYELKMQMQAIPTNNGALSDSDKVILDRIIALVLYSDAITSFFYFNNSSELVPMTLARTNLQQQQVLEFTGIATGRKVISLKATRTNVGGSINYSNWSVTTVFLDQIKEIATQADNVAKNIYVLNNLLTQSDEFGTKTISITSQIESMLGGSYIDVIQGPIRDNRKIFVSVLSNNDRKDLIVWNLKTVGNFQGGNNDNGELVFSTMYTNPETYSVVRRYIKLVITNSKFTVMTITTDAPIENIYKPLLKFGFRAFIAKSDSTMTLAEINSAGITAQDVLDFRDGVKTMIRDSDGTDKNTLFLSGMYYENNSNWSLSFESRIIDEFATAAGIKTGSFLSIDIIGEETFAIVYREV</sequence>
<name>A0A8S5UN10_9CAUD</name>
<evidence type="ECO:0000313" key="2">
    <source>
        <dbReference type="EMBL" id="DAF95872.1"/>
    </source>
</evidence>
<dbReference type="SUPFAM" id="SSF101967">
    <property type="entry name" value="Adhesin YadA, collagen-binding domain"/>
    <property type="match status" value="2"/>
</dbReference>
<dbReference type="CDD" id="cd12820">
    <property type="entry name" value="LbR_YadA-like"/>
    <property type="match status" value="1"/>
</dbReference>
<reference evidence="2" key="1">
    <citation type="journal article" date="2021" name="Proc. Natl. Acad. Sci. U.S.A.">
        <title>A Catalog of Tens of Thousands of Viruses from Human Metagenomes Reveals Hidden Associations with Chronic Diseases.</title>
        <authorList>
            <person name="Tisza M.J."/>
            <person name="Buck C.B."/>
        </authorList>
    </citation>
    <scope>NUCLEOTIDE SEQUENCE</scope>
    <source>
        <strain evidence="2">Ctzr51</strain>
    </source>
</reference>
<feature type="region of interest" description="Disordered" evidence="1">
    <location>
        <begin position="229"/>
        <end position="284"/>
    </location>
</feature>
<dbReference type="Gene3D" id="2.150.10.10">
    <property type="entry name" value="Serralysin-like metalloprotease, C-terminal"/>
    <property type="match status" value="2"/>
</dbReference>
<dbReference type="EMBL" id="BK016111">
    <property type="protein sequence ID" value="DAF95872.1"/>
    <property type="molecule type" value="Genomic_DNA"/>
</dbReference>
<protein>
    <submittedName>
        <fullName evidence="2">YadA-like protein</fullName>
    </submittedName>
</protein>
<organism evidence="2">
    <name type="scientific">Siphoviridae sp. ctzr51</name>
    <dbReference type="NCBI Taxonomy" id="2825751"/>
    <lineage>
        <taxon>Viruses</taxon>
        <taxon>Duplodnaviria</taxon>
        <taxon>Heunggongvirae</taxon>
        <taxon>Uroviricota</taxon>
        <taxon>Caudoviricetes</taxon>
    </lineage>
</organism>